<gene>
    <name evidence="2" type="ORF">PCOR1329_LOCUS2433</name>
</gene>
<evidence type="ECO:0000256" key="1">
    <source>
        <dbReference type="SAM" id="MobiDB-lite"/>
    </source>
</evidence>
<name>A0ABN9PGK2_9DINO</name>
<sequence>MARVLLKVTRPCNVAPVLGNGKEEGGGRKEEVEGTLATLGIEATRPSSLPRGANHSFRQILISYLWLMFGHGIPPTPRGCEMPRVRVCAGALRNAWRRVLPCLLDRSRPQSDQSDHSSRAQSLAAHAWAWPSSPPCCGAPWPRGS</sequence>
<comment type="caution">
    <text evidence="2">The sequence shown here is derived from an EMBL/GenBank/DDBJ whole genome shotgun (WGS) entry which is preliminary data.</text>
</comment>
<evidence type="ECO:0008006" key="4">
    <source>
        <dbReference type="Google" id="ProtNLM"/>
    </source>
</evidence>
<organism evidence="2 3">
    <name type="scientific">Prorocentrum cordatum</name>
    <dbReference type="NCBI Taxonomy" id="2364126"/>
    <lineage>
        <taxon>Eukaryota</taxon>
        <taxon>Sar</taxon>
        <taxon>Alveolata</taxon>
        <taxon>Dinophyceae</taxon>
        <taxon>Prorocentrales</taxon>
        <taxon>Prorocentraceae</taxon>
        <taxon>Prorocentrum</taxon>
    </lineage>
</organism>
<proteinExistence type="predicted"/>
<accession>A0ABN9PGK2</accession>
<feature type="region of interest" description="Disordered" evidence="1">
    <location>
        <begin position="126"/>
        <end position="145"/>
    </location>
</feature>
<dbReference type="EMBL" id="CAUYUJ010000614">
    <property type="protein sequence ID" value="CAK0791577.1"/>
    <property type="molecule type" value="Genomic_DNA"/>
</dbReference>
<evidence type="ECO:0000313" key="2">
    <source>
        <dbReference type="EMBL" id="CAK0791577.1"/>
    </source>
</evidence>
<dbReference type="Proteomes" id="UP001189429">
    <property type="component" value="Unassembled WGS sequence"/>
</dbReference>
<keyword evidence="3" id="KW-1185">Reference proteome</keyword>
<reference evidence="2" key="1">
    <citation type="submission" date="2023-10" db="EMBL/GenBank/DDBJ databases">
        <authorList>
            <person name="Chen Y."/>
            <person name="Shah S."/>
            <person name="Dougan E. K."/>
            <person name="Thang M."/>
            <person name="Chan C."/>
        </authorList>
    </citation>
    <scope>NUCLEOTIDE SEQUENCE [LARGE SCALE GENOMIC DNA]</scope>
</reference>
<protein>
    <recommendedName>
        <fullName evidence="4">RNA helicase</fullName>
    </recommendedName>
</protein>
<evidence type="ECO:0000313" key="3">
    <source>
        <dbReference type="Proteomes" id="UP001189429"/>
    </source>
</evidence>